<dbReference type="Proteomes" id="UP000053097">
    <property type="component" value="Unassembled WGS sequence"/>
</dbReference>
<feature type="compositionally biased region" description="Pro residues" evidence="3">
    <location>
        <begin position="277"/>
        <end position="289"/>
    </location>
</feature>
<accession>A0A026WYB6</accession>
<feature type="compositionally biased region" description="Pro residues" evidence="3">
    <location>
        <begin position="256"/>
        <end position="266"/>
    </location>
</feature>
<dbReference type="OrthoDB" id="6352077at2759"/>
<evidence type="ECO:0000313" key="6">
    <source>
        <dbReference type="Proteomes" id="UP000053097"/>
    </source>
</evidence>
<evidence type="ECO:0000313" key="5">
    <source>
        <dbReference type="EMBL" id="EZA61060.1"/>
    </source>
</evidence>
<dbReference type="InterPro" id="IPR050468">
    <property type="entry name" value="Cuticle_Struct_Prot"/>
</dbReference>
<evidence type="ECO:0000256" key="3">
    <source>
        <dbReference type="SAM" id="MobiDB-lite"/>
    </source>
</evidence>
<dbReference type="GO" id="GO:0008010">
    <property type="term" value="F:structural constituent of chitin-based larval cuticle"/>
    <property type="evidence" value="ECO:0007669"/>
    <property type="project" value="TreeGrafter"/>
</dbReference>
<feature type="compositionally biased region" description="Low complexity" evidence="3">
    <location>
        <begin position="348"/>
        <end position="359"/>
    </location>
</feature>
<dbReference type="STRING" id="2015173.A0A026WYB6"/>
<dbReference type="PANTHER" id="PTHR10380">
    <property type="entry name" value="CUTICLE PROTEIN"/>
    <property type="match status" value="1"/>
</dbReference>
<organism evidence="5 6">
    <name type="scientific">Ooceraea biroi</name>
    <name type="common">Clonal raider ant</name>
    <name type="synonym">Cerapachys biroi</name>
    <dbReference type="NCBI Taxonomy" id="2015173"/>
    <lineage>
        <taxon>Eukaryota</taxon>
        <taxon>Metazoa</taxon>
        <taxon>Ecdysozoa</taxon>
        <taxon>Arthropoda</taxon>
        <taxon>Hexapoda</taxon>
        <taxon>Insecta</taxon>
        <taxon>Pterygota</taxon>
        <taxon>Neoptera</taxon>
        <taxon>Endopterygota</taxon>
        <taxon>Hymenoptera</taxon>
        <taxon>Apocrita</taxon>
        <taxon>Aculeata</taxon>
        <taxon>Formicoidea</taxon>
        <taxon>Formicidae</taxon>
        <taxon>Dorylinae</taxon>
        <taxon>Ooceraea</taxon>
    </lineage>
</organism>
<evidence type="ECO:0000256" key="2">
    <source>
        <dbReference type="PROSITE-ProRule" id="PRU00497"/>
    </source>
</evidence>
<evidence type="ECO:0000256" key="1">
    <source>
        <dbReference type="ARBA" id="ARBA00022460"/>
    </source>
</evidence>
<keyword evidence="4" id="KW-1133">Transmembrane helix</keyword>
<evidence type="ECO:0000256" key="4">
    <source>
        <dbReference type="SAM" id="Phobius"/>
    </source>
</evidence>
<dbReference type="InterPro" id="IPR031311">
    <property type="entry name" value="CHIT_BIND_RR_consensus"/>
</dbReference>
<feature type="compositionally biased region" description="Pro residues" evidence="3">
    <location>
        <begin position="319"/>
        <end position="329"/>
    </location>
</feature>
<dbReference type="EMBL" id="KK107063">
    <property type="protein sequence ID" value="EZA61060.1"/>
    <property type="molecule type" value="Genomic_DNA"/>
</dbReference>
<reference evidence="5 6" key="1">
    <citation type="journal article" date="2014" name="Curr. Biol.">
        <title>The genome of the clonal raider ant Cerapachys biroi.</title>
        <authorList>
            <person name="Oxley P.R."/>
            <person name="Ji L."/>
            <person name="Fetter-Pruneda I."/>
            <person name="McKenzie S.K."/>
            <person name="Li C."/>
            <person name="Hu H."/>
            <person name="Zhang G."/>
            <person name="Kronauer D.J."/>
        </authorList>
    </citation>
    <scope>NUCLEOTIDE SEQUENCE [LARGE SCALE GENOMIC DNA]</scope>
</reference>
<dbReference type="AlphaFoldDB" id="A0A026WYB6"/>
<feature type="region of interest" description="Disordered" evidence="3">
    <location>
        <begin position="212"/>
        <end position="291"/>
    </location>
</feature>
<dbReference type="InterPro" id="IPR000618">
    <property type="entry name" value="Insect_cuticle"/>
</dbReference>
<keyword evidence="4" id="KW-0472">Membrane</keyword>
<keyword evidence="4" id="KW-0812">Transmembrane</keyword>
<sequence length="402" mass="46675">MLPMRRRTKSSRTTWMARLRELEKRWLAFTGLAQYNRTRRLSLMLALRDRVGQVLLELQDLLELRRQVLRVLIIRLGSRRLLLRLQLRRVIRAVLRIVLLLLRLLRTRWRIVLSWSHGDLLVGWLCWWLAYLYLRPIAVRYVGLFQVLRLDGQSEPRRRPPPIILVGVIIGASCQGPHYPSSHRAAILSDARYLAGDGTFGAAYSQEDGVEFKEESDVEGNRRGSYSYVDPNGQRHTVTYTAGKNGFQATGDHIPSAPPPVPPQPEYVPLSQYNPPDYQPPSYAPPPPQQYARRYQSDYEQQPVVYQPRFQPQYQYRPLPQPQPQPQLQPQPQVQPHYHHPPELQSIPSYAPSRSYYQPQPQPRPAPQYNAITTPAPRNFYPPGKLDFNRTPDGFSYMFIKS</sequence>
<dbReference type="PROSITE" id="PS51155">
    <property type="entry name" value="CHIT_BIND_RR_2"/>
    <property type="match status" value="1"/>
</dbReference>
<keyword evidence="1 2" id="KW-0193">Cuticle</keyword>
<name>A0A026WYB6_OOCBI</name>
<proteinExistence type="predicted"/>
<keyword evidence="6" id="KW-1185">Reference proteome</keyword>
<feature type="compositionally biased region" description="Basic and acidic residues" evidence="3">
    <location>
        <begin position="212"/>
        <end position="222"/>
    </location>
</feature>
<dbReference type="PROSITE" id="PS00233">
    <property type="entry name" value="CHIT_BIND_RR_1"/>
    <property type="match status" value="1"/>
</dbReference>
<feature type="transmembrane region" description="Helical" evidence="4">
    <location>
        <begin position="112"/>
        <end position="134"/>
    </location>
</feature>
<dbReference type="PANTHER" id="PTHR10380:SF160">
    <property type="entry name" value="CUTICULAR PROTEIN 100A"/>
    <property type="match status" value="1"/>
</dbReference>
<gene>
    <name evidence="5" type="ORF">X777_08272</name>
</gene>
<dbReference type="GO" id="GO:0062129">
    <property type="term" value="C:chitin-based extracellular matrix"/>
    <property type="evidence" value="ECO:0007669"/>
    <property type="project" value="TreeGrafter"/>
</dbReference>
<protein>
    <submittedName>
        <fullName evidence="5">Pupal cuticle protein Edg-78E</fullName>
    </submittedName>
</protein>
<dbReference type="Pfam" id="PF00379">
    <property type="entry name" value="Chitin_bind_4"/>
    <property type="match status" value="1"/>
</dbReference>
<feature type="region of interest" description="Disordered" evidence="3">
    <location>
        <begin position="314"/>
        <end position="386"/>
    </location>
</feature>